<dbReference type="GO" id="GO:0005634">
    <property type="term" value="C:nucleus"/>
    <property type="evidence" value="ECO:0007669"/>
    <property type="project" value="UniProtKB-SubCell"/>
</dbReference>
<dbReference type="GO" id="GO:0000981">
    <property type="term" value="F:DNA-binding transcription factor activity, RNA polymerase II-specific"/>
    <property type="evidence" value="ECO:0007669"/>
    <property type="project" value="InterPro"/>
</dbReference>
<reference evidence="10 11" key="1">
    <citation type="submission" date="2023-03" db="EMBL/GenBank/DDBJ databases">
        <title>Genome sequence of Lichtheimia ornata CBS 291.66.</title>
        <authorList>
            <person name="Mohabir J.T."/>
            <person name="Shea T.P."/>
            <person name="Kurbessoian T."/>
            <person name="Berby B."/>
            <person name="Fontaine J."/>
            <person name="Livny J."/>
            <person name="Gnirke A."/>
            <person name="Stajich J.E."/>
            <person name="Cuomo C.A."/>
        </authorList>
    </citation>
    <scope>NUCLEOTIDE SEQUENCE [LARGE SCALE GENOMIC DNA]</scope>
    <source>
        <strain evidence="10">CBS 291.66</strain>
    </source>
</reference>
<evidence type="ECO:0000313" key="10">
    <source>
        <dbReference type="EMBL" id="KAJ8655645.1"/>
    </source>
</evidence>
<keyword evidence="11" id="KW-1185">Reference proteome</keyword>
<feature type="DNA-binding region" description="Homeobox" evidence="6">
    <location>
        <begin position="47"/>
        <end position="106"/>
    </location>
</feature>
<evidence type="ECO:0000256" key="3">
    <source>
        <dbReference type="ARBA" id="ARBA00023125"/>
    </source>
</evidence>
<organism evidence="10 11">
    <name type="scientific">Lichtheimia ornata</name>
    <dbReference type="NCBI Taxonomy" id="688661"/>
    <lineage>
        <taxon>Eukaryota</taxon>
        <taxon>Fungi</taxon>
        <taxon>Fungi incertae sedis</taxon>
        <taxon>Mucoromycota</taxon>
        <taxon>Mucoromycotina</taxon>
        <taxon>Mucoromycetes</taxon>
        <taxon>Mucorales</taxon>
        <taxon>Lichtheimiaceae</taxon>
        <taxon>Lichtheimia</taxon>
    </lineage>
</organism>
<evidence type="ECO:0000256" key="5">
    <source>
        <dbReference type="ARBA" id="ARBA00023242"/>
    </source>
</evidence>
<keyword evidence="5 6" id="KW-0539">Nucleus</keyword>
<dbReference type="PANTHER" id="PTHR45793">
    <property type="entry name" value="HOMEOBOX PROTEIN"/>
    <property type="match status" value="1"/>
</dbReference>
<dbReference type="InterPro" id="IPR017970">
    <property type="entry name" value="Homeobox_CS"/>
</dbReference>
<dbReference type="SMART" id="SM00389">
    <property type="entry name" value="HOX"/>
    <property type="match status" value="1"/>
</dbReference>
<feature type="compositionally biased region" description="Low complexity" evidence="8">
    <location>
        <begin position="110"/>
        <end position="151"/>
    </location>
</feature>
<evidence type="ECO:0000256" key="7">
    <source>
        <dbReference type="RuleBase" id="RU000682"/>
    </source>
</evidence>
<dbReference type="AlphaFoldDB" id="A0AAD7UYP0"/>
<dbReference type="EMBL" id="JARTCD010000047">
    <property type="protein sequence ID" value="KAJ8655645.1"/>
    <property type="molecule type" value="Genomic_DNA"/>
</dbReference>
<dbReference type="Gene3D" id="1.10.10.60">
    <property type="entry name" value="Homeodomain-like"/>
    <property type="match status" value="1"/>
</dbReference>
<dbReference type="InterPro" id="IPR001356">
    <property type="entry name" value="HD"/>
</dbReference>
<dbReference type="Pfam" id="PF00046">
    <property type="entry name" value="Homeodomain"/>
    <property type="match status" value="1"/>
</dbReference>
<dbReference type="PANTHER" id="PTHR45793:SF5">
    <property type="entry name" value="HOMEOTIC PROTEIN OCELLILESS"/>
    <property type="match status" value="1"/>
</dbReference>
<evidence type="ECO:0000259" key="9">
    <source>
        <dbReference type="PROSITE" id="PS50071"/>
    </source>
</evidence>
<feature type="region of interest" description="Disordered" evidence="8">
    <location>
        <begin position="104"/>
        <end position="164"/>
    </location>
</feature>
<evidence type="ECO:0000256" key="2">
    <source>
        <dbReference type="ARBA" id="ARBA00022473"/>
    </source>
</evidence>
<protein>
    <recommendedName>
        <fullName evidence="9">Homeobox domain-containing protein</fullName>
    </recommendedName>
</protein>
<keyword evidence="3 6" id="KW-0238">DNA-binding</keyword>
<evidence type="ECO:0000256" key="6">
    <source>
        <dbReference type="PROSITE-ProRule" id="PRU00108"/>
    </source>
</evidence>
<dbReference type="CDD" id="cd00086">
    <property type="entry name" value="homeodomain"/>
    <property type="match status" value="1"/>
</dbReference>
<evidence type="ECO:0000256" key="1">
    <source>
        <dbReference type="ARBA" id="ARBA00004123"/>
    </source>
</evidence>
<dbReference type="GO" id="GO:0000978">
    <property type="term" value="F:RNA polymerase II cis-regulatory region sequence-specific DNA binding"/>
    <property type="evidence" value="ECO:0007669"/>
    <property type="project" value="TreeGrafter"/>
</dbReference>
<sequence length="368" mass="40221">MQSYTTTTTAAAATAAPSFYTPAELLESFPPFPPQGDFRPTFYNPFEIKHRRRTSRAQLKVLEKSFAENAKPNAAVRRMLAQKLDMTPRGVQIWFQNRRAKAKLQRRKAAASQQQQDSSASSSTTQHNASNNNNNSTATITSPAEQQQQQQASSFNDASHHNNNTNMEQSVLFSQFSANIGPACMEYEGKPAFATSIPPNATVADKSATHYWPTTSSSWPSNTESAQSVALAAAAAAVNASTPYDPSWFVHPLQDDMTMAAARRNSCPVPNMYDPYFEVDQCKDRRVSETDINSYNMMPNACWSDPSVIPVDFCTMDISFDYGNPAMAPSTCSGSSTSNSVTDSPASLGCFDCLSSETFLPPAFHDTA</sequence>
<dbReference type="GeneID" id="83216141"/>
<comment type="subcellular location">
    <subcellularLocation>
        <location evidence="1 6 7">Nucleus</location>
    </subcellularLocation>
</comment>
<evidence type="ECO:0000313" key="11">
    <source>
        <dbReference type="Proteomes" id="UP001234581"/>
    </source>
</evidence>
<name>A0AAD7UYP0_9FUNG</name>
<dbReference type="RefSeq" id="XP_058340558.1">
    <property type="nucleotide sequence ID" value="XM_058488735.1"/>
</dbReference>
<dbReference type="PROSITE" id="PS00027">
    <property type="entry name" value="HOMEOBOX_1"/>
    <property type="match status" value="1"/>
</dbReference>
<keyword evidence="2" id="KW-0217">Developmental protein</keyword>
<gene>
    <name evidence="10" type="ORF">O0I10_008734</name>
</gene>
<evidence type="ECO:0000256" key="4">
    <source>
        <dbReference type="ARBA" id="ARBA00023155"/>
    </source>
</evidence>
<dbReference type="SUPFAM" id="SSF46689">
    <property type="entry name" value="Homeodomain-like"/>
    <property type="match status" value="1"/>
</dbReference>
<feature type="compositionally biased region" description="Polar residues" evidence="8">
    <location>
        <begin position="152"/>
        <end position="164"/>
    </location>
</feature>
<comment type="caution">
    <text evidence="10">The sequence shown here is derived from an EMBL/GenBank/DDBJ whole genome shotgun (WGS) entry which is preliminary data.</text>
</comment>
<accession>A0AAD7UYP0</accession>
<dbReference type="Proteomes" id="UP001234581">
    <property type="component" value="Unassembled WGS sequence"/>
</dbReference>
<dbReference type="InterPro" id="IPR009057">
    <property type="entry name" value="Homeodomain-like_sf"/>
</dbReference>
<dbReference type="PROSITE" id="PS50071">
    <property type="entry name" value="HOMEOBOX_2"/>
    <property type="match status" value="1"/>
</dbReference>
<keyword evidence="4 6" id="KW-0371">Homeobox</keyword>
<proteinExistence type="predicted"/>
<evidence type="ECO:0000256" key="8">
    <source>
        <dbReference type="SAM" id="MobiDB-lite"/>
    </source>
</evidence>
<feature type="domain" description="Homeobox" evidence="9">
    <location>
        <begin position="45"/>
        <end position="105"/>
    </location>
</feature>